<dbReference type="PRINTS" id="PR00722">
    <property type="entry name" value="CHYMOTRYPSIN"/>
</dbReference>
<protein>
    <recommendedName>
        <fullName evidence="7">Peptidase S1 domain-containing protein</fullName>
    </recommendedName>
</protein>
<feature type="chain" id="PRO_5040240461" description="Peptidase S1 domain-containing protein" evidence="6">
    <location>
        <begin position="28"/>
        <end position="273"/>
    </location>
</feature>
<evidence type="ECO:0000256" key="4">
    <source>
        <dbReference type="ARBA" id="ARBA00022825"/>
    </source>
</evidence>
<evidence type="ECO:0000256" key="6">
    <source>
        <dbReference type="SAM" id="SignalP"/>
    </source>
</evidence>
<dbReference type="InterPro" id="IPR001254">
    <property type="entry name" value="Trypsin_dom"/>
</dbReference>
<organism evidence="8 9">
    <name type="scientific">Ceutorhynchus assimilis</name>
    <name type="common">cabbage seed weevil</name>
    <dbReference type="NCBI Taxonomy" id="467358"/>
    <lineage>
        <taxon>Eukaryota</taxon>
        <taxon>Metazoa</taxon>
        <taxon>Ecdysozoa</taxon>
        <taxon>Arthropoda</taxon>
        <taxon>Hexapoda</taxon>
        <taxon>Insecta</taxon>
        <taxon>Pterygota</taxon>
        <taxon>Neoptera</taxon>
        <taxon>Endopterygota</taxon>
        <taxon>Coleoptera</taxon>
        <taxon>Polyphaga</taxon>
        <taxon>Cucujiformia</taxon>
        <taxon>Curculionidae</taxon>
        <taxon>Ceutorhynchinae</taxon>
        <taxon>Ceutorhynchus</taxon>
    </lineage>
</organism>
<dbReference type="Gene3D" id="2.40.10.10">
    <property type="entry name" value="Trypsin-like serine proteases"/>
    <property type="match status" value="1"/>
</dbReference>
<evidence type="ECO:0000256" key="5">
    <source>
        <dbReference type="ARBA" id="ARBA00023157"/>
    </source>
</evidence>
<dbReference type="PANTHER" id="PTHR24276">
    <property type="entry name" value="POLYSERASE-RELATED"/>
    <property type="match status" value="1"/>
</dbReference>
<dbReference type="SUPFAM" id="SSF50494">
    <property type="entry name" value="Trypsin-like serine proteases"/>
    <property type="match status" value="1"/>
</dbReference>
<keyword evidence="4" id="KW-0720">Serine protease</keyword>
<reference evidence="8" key="1">
    <citation type="submission" date="2022-01" db="EMBL/GenBank/DDBJ databases">
        <authorList>
            <person name="King R."/>
        </authorList>
    </citation>
    <scope>NUCLEOTIDE SEQUENCE</scope>
</reference>
<evidence type="ECO:0000256" key="2">
    <source>
        <dbReference type="ARBA" id="ARBA00022670"/>
    </source>
</evidence>
<dbReference type="Proteomes" id="UP001152799">
    <property type="component" value="Chromosome 5"/>
</dbReference>
<evidence type="ECO:0000256" key="3">
    <source>
        <dbReference type="ARBA" id="ARBA00022801"/>
    </source>
</evidence>
<dbReference type="CDD" id="cd00190">
    <property type="entry name" value="Tryp_SPc"/>
    <property type="match status" value="1"/>
</dbReference>
<dbReference type="InterPro" id="IPR009003">
    <property type="entry name" value="Peptidase_S1_PA"/>
</dbReference>
<evidence type="ECO:0000313" key="9">
    <source>
        <dbReference type="Proteomes" id="UP001152799"/>
    </source>
</evidence>
<sequence length="273" mass="29757">MNNLVALGGFSLIFVALLNGATTSVIGNPNHSPLRVINGTTAADGEFPYMVQIMDLFNYLYCGGTIIGDKWILTSVKCSTAEGIRVVYGTNELAAHKNISTTINVTRTYQHPLYSYKKVIIGKVPLYDVAIIELEKPIPFDANAQPIKLADANAQVPFHKNGTLSGWGVNDKWGVKPMPSLQKINLQLLTDEECSQIINKRAYEDIWDSTQNVCSNDNYSGQCRGDAGGPFVVDGVQYGVTSWSIPECGTSPGAYSRLTTPSIREFIKNVTGI</sequence>
<proteinExistence type="inferred from homology"/>
<dbReference type="GO" id="GO:0004252">
    <property type="term" value="F:serine-type endopeptidase activity"/>
    <property type="evidence" value="ECO:0007669"/>
    <property type="project" value="InterPro"/>
</dbReference>
<keyword evidence="6" id="KW-0732">Signal</keyword>
<evidence type="ECO:0000259" key="7">
    <source>
        <dbReference type="PROSITE" id="PS50240"/>
    </source>
</evidence>
<accession>A0A9N9MS00</accession>
<dbReference type="InterPro" id="IPR050430">
    <property type="entry name" value="Peptidase_S1"/>
</dbReference>
<dbReference type="PANTHER" id="PTHR24276:SF98">
    <property type="entry name" value="FI18310P1-RELATED"/>
    <property type="match status" value="1"/>
</dbReference>
<comment type="similarity">
    <text evidence="1">Belongs to the peptidase S1 family.</text>
</comment>
<keyword evidence="9" id="KW-1185">Reference proteome</keyword>
<dbReference type="AlphaFoldDB" id="A0A9N9MS00"/>
<dbReference type="EMBL" id="OU892281">
    <property type="protein sequence ID" value="CAG9769368.1"/>
    <property type="molecule type" value="Genomic_DNA"/>
</dbReference>
<dbReference type="InterPro" id="IPR001314">
    <property type="entry name" value="Peptidase_S1A"/>
</dbReference>
<dbReference type="Pfam" id="PF00089">
    <property type="entry name" value="Trypsin"/>
    <property type="match status" value="1"/>
</dbReference>
<dbReference type="InterPro" id="IPR043504">
    <property type="entry name" value="Peptidase_S1_PA_chymotrypsin"/>
</dbReference>
<dbReference type="OrthoDB" id="8440449at2759"/>
<dbReference type="PROSITE" id="PS50240">
    <property type="entry name" value="TRYPSIN_DOM"/>
    <property type="match status" value="1"/>
</dbReference>
<gene>
    <name evidence="8" type="ORF">CEUTPL_LOCUS9880</name>
</gene>
<name>A0A9N9MS00_9CUCU</name>
<evidence type="ECO:0000256" key="1">
    <source>
        <dbReference type="ARBA" id="ARBA00007664"/>
    </source>
</evidence>
<keyword evidence="2" id="KW-0645">Protease</keyword>
<evidence type="ECO:0000313" key="8">
    <source>
        <dbReference type="EMBL" id="CAG9769368.1"/>
    </source>
</evidence>
<dbReference type="GO" id="GO:0006508">
    <property type="term" value="P:proteolysis"/>
    <property type="evidence" value="ECO:0007669"/>
    <property type="project" value="UniProtKB-KW"/>
</dbReference>
<keyword evidence="5" id="KW-1015">Disulfide bond</keyword>
<dbReference type="SMART" id="SM00020">
    <property type="entry name" value="Tryp_SPc"/>
    <property type="match status" value="1"/>
</dbReference>
<keyword evidence="3" id="KW-0378">Hydrolase</keyword>
<feature type="signal peptide" evidence="6">
    <location>
        <begin position="1"/>
        <end position="27"/>
    </location>
</feature>
<feature type="domain" description="Peptidase S1" evidence="7">
    <location>
        <begin position="36"/>
        <end position="272"/>
    </location>
</feature>